<organism evidence="2 3">
    <name type="scientific">Myotis myotis</name>
    <name type="common">Greater mouse-eared bat</name>
    <name type="synonym">Vespertilio myotis</name>
    <dbReference type="NCBI Taxonomy" id="51298"/>
    <lineage>
        <taxon>Eukaryota</taxon>
        <taxon>Metazoa</taxon>
        <taxon>Chordata</taxon>
        <taxon>Craniata</taxon>
        <taxon>Vertebrata</taxon>
        <taxon>Euteleostomi</taxon>
        <taxon>Mammalia</taxon>
        <taxon>Eutheria</taxon>
        <taxon>Laurasiatheria</taxon>
        <taxon>Chiroptera</taxon>
        <taxon>Yangochiroptera</taxon>
        <taxon>Vespertilionidae</taxon>
        <taxon>Myotis</taxon>
    </lineage>
</organism>
<feature type="compositionally biased region" description="Basic and acidic residues" evidence="1">
    <location>
        <begin position="172"/>
        <end position="187"/>
    </location>
</feature>
<feature type="compositionally biased region" description="Basic and acidic residues" evidence="1">
    <location>
        <begin position="199"/>
        <end position="212"/>
    </location>
</feature>
<feature type="compositionally biased region" description="Basic and acidic residues" evidence="1">
    <location>
        <begin position="240"/>
        <end position="260"/>
    </location>
</feature>
<protein>
    <submittedName>
        <fullName evidence="2">Uncharacterized protein</fullName>
    </submittedName>
</protein>
<feature type="region of interest" description="Disordered" evidence="1">
    <location>
        <begin position="78"/>
        <end position="314"/>
    </location>
</feature>
<dbReference type="AlphaFoldDB" id="A0A7J7V3X1"/>
<proteinExistence type="predicted"/>
<dbReference type="Proteomes" id="UP000527355">
    <property type="component" value="Unassembled WGS sequence"/>
</dbReference>
<keyword evidence="3" id="KW-1185">Reference proteome</keyword>
<evidence type="ECO:0000313" key="3">
    <source>
        <dbReference type="Proteomes" id="UP000527355"/>
    </source>
</evidence>
<dbReference type="EMBL" id="JABWUV010000011">
    <property type="protein sequence ID" value="KAF6319762.1"/>
    <property type="molecule type" value="Genomic_DNA"/>
</dbReference>
<sequence>MCSLNPALLLIRPGLARTTRGRTALRALAAGGDGASVPPGSTPCSLPPSTCPGPEARGCWGPTLELGCAYGAFRTRPALRTGGAKPDTKPGPGRGATRARWPRRGRQPAAAESPCEPGPARDRRRGRAAAQSRNAEGLGGGGAGSGLKVQPRVGAQRPVGGRGANGGIGAPRAERGCVRPRILRREPGGGAEGRGSGAESREGVREAGDRAPRAGRRCGRPGIGRREPGGSAGGRGSGAESREVVRRAGDRAPRAGRECGRPGIGCGGPGIRRREPGGSVGGRGSGEEGRRPGAEAARPAFSGSAPPAGAGTAP</sequence>
<comment type="caution">
    <text evidence="2">The sequence shown here is derived from an EMBL/GenBank/DDBJ whole genome shotgun (WGS) entry which is preliminary data.</text>
</comment>
<name>A0A7J7V3X1_MYOMY</name>
<accession>A0A7J7V3X1</accession>
<feature type="compositionally biased region" description="Gly residues" evidence="1">
    <location>
        <begin position="160"/>
        <end position="169"/>
    </location>
</feature>
<evidence type="ECO:0000313" key="2">
    <source>
        <dbReference type="EMBL" id="KAF6319762.1"/>
    </source>
</evidence>
<gene>
    <name evidence="2" type="ORF">mMyoMyo1_008499</name>
</gene>
<reference evidence="2 3" key="1">
    <citation type="journal article" date="2020" name="Nature">
        <title>Six reference-quality genomes reveal evolution of bat adaptations.</title>
        <authorList>
            <person name="Jebb D."/>
            <person name="Huang Z."/>
            <person name="Pippel M."/>
            <person name="Hughes G.M."/>
            <person name="Lavrichenko K."/>
            <person name="Devanna P."/>
            <person name="Winkler S."/>
            <person name="Jermiin L.S."/>
            <person name="Skirmuntt E.C."/>
            <person name="Katzourakis A."/>
            <person name="Burkitt-Gray L."/>
            <person name="Ray D.A."/>
            <person name="Sullivan K.A.M."/>
            <person name="Roscito J.G."/>
            <person name="Kirilenko B.M."/>
            <person name="Davalos L.M."/>
            <person name="Corthals A.P."/>
            <person name="Power M.L."/>
            <person name="Jones G."/>
            <person name="Ransome R.D."/>
            <person name="Dechmann D.K.N."/>
            <person name="Locatelli A.G."/>
            <person name="Puechmaille S.J."/>
            <person name="Fedrigo O."/>
            <person name="Jarvis E.D."/>
            <person name="Hiller M."/>
            <person name="Vernes S.C."/>
            <person name="Myers E.W."/>
            <person name="Teeling E.C."/>
        </authorList>
    </citation>
    <scope>NUCLEOTIDE SEQUENCE [LARGE SCALE GENOMIC DNA]</scope>
    <source>
        <strain evidence="2">MMyoMyo1</strain>
        <tissue evidence="2">Flight muscle</tissue>
    </source>
</reference>
<feature type="compositionally biased region" description="Low complexity" evidence="1">
    <location>
        <begin position="294"/>
        <end position="314"/>
    </location>
</feature>
<evidence type="ECO:0000256" key="1">
    <source>
        <dbReference type="SAM" id="MobiDB-lite"/>
    </source>
</evidence>